<keyword evidence="2" id="KW-1185">Reference proteome</keyword>
<reference evidence="1" key="1">
    <citation type="submission" date="2021-06" db="EMBL/GenBank/DDBJ databases">
        <authorList>
            <person name="Kallberg Y."/>
            <person name="Tangrot J."/>
            <person name="Rosling A."/>
        </authorList>
    </citation>
    <scope>NUCLEOTIDE SEQUENCE</scope>
    <source>
        <strain evidence="1">MA461A</strain>
    </source>
</reference>
<protein>
    <submittedName>
        <fullName evidence="1">8098_t:CDS:1</fullName>
    </submittedName>
</protein>
<dbReference type="EMBL" id="CAJVQC010052677">
    <property type="protein sequence ID" value="CAG8791871.1"/>
    <property type="molecule type" value="Genomic_DNA"/>
</dbReference>
<dbReference type="Proteomes" id="UP000789920">
    <property type="component" value="Unassembled WGS sequence"/>
</dbReference>
<feature type="non-terminal residue" evidence="1">
    <location>
        <position position="1"/>
    </location>
</feature>
<comment type="caution">
    <text evidence="1">The sequence shown here is derived from an EMBL/GenBank/DDBJ whole genome shotgun (WGS) entry which is preliminary data.</text>
</comment>
<name>A0ACA9RG96_9GLOM</name>
<accession>A0ACA9RG96</accession>
<gene>
    <name evidence="1" type="ORF">RPERSI_LOCUS19306</name>
</gene>
<sequence length="61" mass="7105">QNQFECGIKTLNIFDNNQFANNDEQTPYSSYQNNISAHEFIESIGYVVEQETFQELYTSDS</sequence>
<evidence type="ECO:0000313" key="2">
    <source>
        <dbReference type="Proteomes" id="UP000789920"/>
    </source>
</evidence>
<evidence type="ECO:0000313" key="1">
    <source>
        <dbReference type="EMBL" id="CAG8791871.1"/>
    </source>
</evidence>
<proteinExistence type="predicted"/>
<organism evidence="1 2">
    <name type="scientific">Racocetra persica</name>
    <dbReference type="NCBI Taxonomy" id="160502"/>
    <lineage>
        <taxon>Eukaryota</taxon>
        <taxon>Fungi</taxon>
        <taxon>Fungi incertae sedis</taxon>
        <taxon>Mucoromycota</taxon>
        <taxon>Glomeromycotina</taxon>
        <taxon>Glomeromycetes</taxon>
        <taxon>Diversisporales</taxon>
        <taxon>Gigasporaceae</taxon>
        <taxon>Racocetra</taxon>
    </lineage>
</organism>